<dbReference type="Proteomes" id="UP001177670">
    <property type="component" value="Unassembled WGS sequence"/>
</dbReference>
<organism evidence="2 3">
    <name type="scientific">Melipona bicolor</name>
    <dbReference type="NCBI Taxonomy" id="60889"/>
    <lineage>
        <taxon>Eukaryota</taxon>
        <taxon>Metazoa</taxon>
        <taxon>Ecdysozoa</taxon>
        <taxon>Arthropoda</taxon>
        <taxon>Hexapoda</taxon>
        <taxon>Insecta</taxon>
        <taxon>Pterygota</taxon>
        <taxon>Neoptera</taxon>
        <taxon>Endopterygota</taxon>
        <taxon>Hymenoptera</taxon>
        <taxon>Apocrita</taxon>
        <taxon>Aculeata</taxon>
        <taxon>Apoidea</taxon>
        <taxon>Anthophila</taxon>
        <taxon>Apidae</taxon>
        <taxon>Melipona</taxon>
    </lineage>
</organism>
<proteinExistence type="predicted"/>
<reference evidence="2" key="1">
    <citation type="submission" date="2021-10" db="EMBL/GenBank/DDBJ databases">
        <title>Melipona bicolor Genome sequencing and assembly.</title>
        <authorList>
            <person name="Araujo N.S."/>
            <person name="Arias M.C."/>
        </authorList>
    </citation>
    <scope>NUCLEOTIDE SEQUENCE</scope>
    <source>
        <strain evidence="2">USP_2M_L1-L4_2017</strain>
        <tissue evidence="2">Whole body</tissue>
    </source>
</reference>
<dbReference type="EMBL" id="JAHYIQ010000001">
    <property type="protein sequence ID" value="KAK1136987.1"/>
    <property type="molecule type" value="Genomic_DNA"/>
</dbReference>
<evidence type="ECO:0000256" key="1">
    <source>
        <dbReference type="SAM" id="MobiDB-lite"/>
    </source>
</evidence>
<accession>A0AA40GFY2</accession>
<name>A0AA40GFY2_9HYME</name>
<feature type="region of interest" description="Disordered" evidence="1">
    <location>
        <begin position="21"/>
        <end position="54"/>
    </location>
</feature>
<sequence>MSIEKILSFVHFVETETVTSSQLRGRSSKVKQQSPFHRVGKTQSNPPQLRDLGKAEGKMRYDGAAERKIVPDSVCSNQLLAVLAAPLVRKAFAGGWAHERFKSGSSQTIEFSGKEARANNCD</sequence>
<evidence type="ECO:0000313" key="2">
    <source>
        <dbReference type="EMBL" id="KAK1136987.1"/>
    </source>
</evidence>
<gene>
    <name evidence="2" type="ORF">K0M31_001515</name>
</gene>
<feature type="compositionally biased region" description="Polar residues" evidence="1">
    <location>
        <begin position="21"/>
        <end position="47"/>
    </location>
</feature>
<dbReference type="AlphaFoldDB" id="A0AA40GFY2"/>
<protein>
    <submittedName>
        <fullName evidence="2">Uncharacterized protein</fullName>
    </submittedName>
</protein>
<keyword evidence="3" id="KW-1185">Reference proteome</keyword>
<comment type="caution">
    <text evidence="2">The sequence shown here is derived from an EMBL/GenBank/DDBJ whole genome shotgun (WGS) entry which is preliminary data.</text>
</comment>
<evidence type="ECO:0000313" key="3">
    <source>
        <dbReference type="Proteomes" id="UP001177670"/>
    </source>
</evidence>